<name>A0A8J7DMB2_9CYAN</name>
<proteinExistence type="predicted"/>
<keyword evidence="4" id="KW-1185">Reference proteome</keyword>
<dbReference type="EMBL" id="JADEXG010000004">
    <property type="protein sequence ID" value="MBE9076265.1"/>
    <property type="molecule type" value="Genomic_DNA"/>
</dbReference>
<dbReference type="Proteomes" id="UP000636505">
    <property type="component" value="Unassembled WGS sequence"/>
</dbReference>
<keyword evidence="2" id="KW-1133">Transmembrane helix</keyword>
<protein>
    <submittedName>
        <fullName evidence="3">Uncharacterized protein</fullName>
    </submittedName>
</protein>
<accession>A0A8J7DMB2</accession>
<feature type="transmembrane region" description="Helical" evidence="2">
    <location>
        <begin position="64"/>
        <end position="85"/>
    </location>
</feature>
<sequence length="164" mass="17200">MTQNPNEPYIDPNTVKGRPATSEEQAYRDGYASGRVNEDRAQANLRIQRDADSRARASNDAASGLLIGVLVALIAAAIGGIAFYLSRDTAVPETQAPTENNTVIETPQVEPPEVEVPDVNVTVPDVNITAPEAPAPEAPAPEAPSEPVEAAPPEPVEAVPEASN</sequence>
<dbReference type="RefSeq" id="WP_193904924.1">
    <property type="nucleotide sequence ID" value="NZ_JADEXG010000004.1"/>
</dbReference>
<feature type="region of interest" description="Disordered" evidence="1">
    <location>
        <begin position="1"/>
        <end position="39"/>
    </location>
</feature>
<evidence type="ECO:0000256" key="1">
    <source>
        <dbReference type="SAM" id="MobiDB-lite"/>
    </source>
</evidence>
<evidence type="ECO:0000313" key="4">
    <source>
        <dbReference type="Proteomes" id="UP000636505"/>
    </source>
</evidence>
<gene>
    <name evidence="3" type="ORF">IQ241_02960</name>
</gene>
<evidence type="ECO:0000256" key="2">
    <source>
        <dbReference type="SAM" id="Phobius"/>
    </source>
</evidence>
<keyword evidence="2" id="KW-0812">Transmembrane</keyword>
<keyword evidence="2" id="KW-0472">Membrane</keyword>
<organism evidence="3 4">
    <name type="scientific">Vasconcelosia minhoensis LEGE 07310</name>
    <dbReference type="NCBI Taxonomy" id="915328"/>
    <lineage>
        <taxon>Bacteria</taxon>
        <taxon>Bacillati</taxon>
        <taxon>Cyanobacteriota</taxon>
        <taxon>Cyanophyceae</taxon>
        <taxon>Nodosilineales</taxon>
        <taxon>Cymatolegaceae</taxon>
        <taxon>Vasconcelosia</taxon>
        <taxon>Vasconcelosia minhoensis</taxon>
    </lineage>
</organism>
<feature type="region of interest" description="Disordered" evidence="1">
    <location>
        <begin position="127"/>
        <end position="164"/>
    </location>
</feature>
<comment type="caution">
    <text evidence="3">The sequence shown here is derived from an EMBL/GenBank/DDBJ whole genome shotgun (WGS) entry which is preliminary data.</text>
</comment>
<feature type="compositionally biased region" description="Pro residues" evidence="1">
    <location>
        <begin position="133"/>
        <end position="155"/>
    </location>
</feature>
<evidence type="ECO:0000313" key="3">
    <source>
        <dbReference type="EMBL" id="MBE9076265.1"/>
    </source>
</evidence>
<reference evidence="3" key="1">
    <citation type="submission" date="2020-10" db="EMBL/GenBank/DDBJ databases">
        <authorList>
            <person name="Castelo-Branco R."/>
            <person name="Eusebio N."/>
            <person name="Adriana R."/>
            <person name="Vieira A."/>
            <person name="Brugerolle De Fraissinette N."/>
            <person name="Rezende De Castro R."/>
            <person name="Schneider M.P."/>
            <person name="Vasconcelos V."/>
            <person name="Leao P.N."/>
        </authorList>
    </citation>
    <scope>NUCLEOTIDE SEQUENCE</scope>
    <source>
        <strain evidence="3">LEGE 07310</strain>
    </source>
</reference>
<dbReference type="AlphaFoldDB" id="A0A8J7DMB2"/>